<dbReference type="FunFam" id="3.30.160.60:FF:000125">
    <property type="entry name" value="Putative zinc finger protein 143"/>
    <property type="match status" value="1"/>
</dbReference>
<dbReference type="PROSITE" id="PS00028">
    <property type="entry name" value="ZINC_FINGER_C2H2_1"/>
    <property type="match status" value="4"/>
</dbReference>
<sequence>MELLELVEYEPATRPFQCGWDMCNKSFNRKSDLQRHYRIHTNERPYSCSTPGCGKSFIQRSALTVHIRTHTGEKPHQCQHTGCGKRFSDSSSLARHRRIHTGKRPYKCAHDGCLKSFCRKTTMVKHQHRSHQRGLHSNGIADDCTSESDSGESPSTPTRPSMSWAPPLYPQPPSNAPSLETLSRTASMIEFGQHMSGYSSIGGPLTHRHSFANLQEFQMNHARDSQQQQQQYPHHNMLHRTTSLPRHPFYIDTDMTMGSNPIHQHPAYPIPRQEGYRTGLHMVYSPSLTPTNFSPVSGHSPSVPDSLYTSHQGPQSATHALQTATSLQQQHQQQQIISFPTLPSQAAPTQTVGSYMQSSPQASSPDQWFQDPVPVVEVATTIGSLPVYGSGGAYNMYEIKMEFEDPSMQLPSRRLDGM</sequence>
<evidence type="ECO:0000256" key="3">
    <source>
        <dbReference type="ARBA" id="ARBA00022771"/>
    </source>
</evidence>
<gene>
    <name evidence="8" type="ORF">ESCO_001725</name>
</gene>
<dbReference type="GO" id="GO:0000981">
    <property type="term" value="F:DNA-binding transcription factor activity, RNA polymerase II-specific"/>
    <property type="evidence" value="ECO:0007669"/>
    <property type="project" value="TreeGrafter"/>
</dbReference>
<evidence type="ECO:0000256" key="6">
    <source>
        <dbReference type="SAM" id="MobiDB-lite"/>
    </source>
</evidence>
<dbReference type="FunFam" id="3.30.160.60:FF:002343">
    <property type="entry name" value="Zinc finger protein 33A"/>
    <property type="match status" value="1"/>
</dbReference>
<feature type="compositionally biased region" description="Polar residues" evidence="6">
    <location>
        <begin position="151"/>
        <end position="161"/>
    </location>
</feature>
<feature type="domain" description="C2H2-type" evidence="7">
    <location>
        <begin position="106"/>
        <end position="131"/>
    </location>
</feature>
<dbReference type="STRING" id="150374.A0A0M9VWW8"/>
<feature type="region of interest" description="Disordered" evidence="6">
    <location>
        <begin position="295"/>
        <end position="368"/>
    </location>
</feature>
<comment type="caution">
    <text evidence="8">The sequence shown here is derived from an EMBL/GenBank/DDBJ whole genome shotgun (WGS) entry which is preliminary data.</text>
</comment>
<dbReference type="FunFam" id="3.30.160.60:FF:000072">
    <property type="entry name" value="zinc finger protein 143 isoform X1"/>
    <property type="match status" value="1"/>
</dbReference>
<feature type="domain" description="C2H2-type" evidence="7">
    <location>
        <begin position="16"/>
        <end position="45"/>
    </location>
</feature>
<keyword evidence="9" id="KW-1185">Reference proteome</keyword>
<accession>A0A0M9VWW8</accession>
<name>A0A0M9VWW8_ESCWE</name>
<protein>
    <submittedName>
        <fullName evidence="8">Zinc finger protein 143</fullName>
    </submittedName>
</protein>
<proteinExistence type="predicted"/>
<evidence type="ECO:0000256" key="5">
    <source>
        <dbReference type="PROSITE-ProRule" id="PRU00042"/>
    </source>
</evidence>
<feature type="domain" description="C2H2-type" evidence="7">
    <location>
        <begin position="76"/>
        <end position="105"/>
    </location>
</feature>
<dbReference type="OrthoDB" id="3437960at2759"/>
<evidence type="ECO:0000313" key="9">
    <source>
        <dbReference type="Proteomes" id="UP000053831"/>
    </source>
</evidence>
<evidence type="ECO:0000256" key="2">
    <source>
        <dbReference type="ARBA" id="ARBA00022737"/>
    </source>
</evidence>
<organism evidence="8 9">
    <name type="scientific">Escovopsis weberi</name>
    <dbReference type="NCBI Taxonomy" id="150374"/>
    <lineage>
        <taxon>Eukaryota</taxon>
        <taxon>Fungi</taxon>
        <taxon>Dikarya</taxon>
        <taxon>Ascomycota</taxon>
        <taxon>Pezizomycotina</taxon>
        <taxon>Sordariomycetes</taxon>
        <taxon>Hypocreomycetidae</taxon>
        <taxon>Hypocreales</taxon>
        <taxon>Hypocreaceae</taxon>
        <taxon>Escovopsis</taxon>
    </lineage>
</organism>
<dbReference type="GO" id="GO:0008270">
    <property type="term" value="F:zinc ion binding"/>
    <property type="evidence" value="ECO:0007669"/>
    <property type="project" value="UniProtKB-KW"/>
</dbReference>
<dbReference type="Pfam" id="PF00096">
    <property type="entry name" value="zf-C2H2"/>
    <property type="match status" value="3"/>
</dbReference>
<dbReference type="EMBL" id="LGSR01000006">
    <property type="protein sequence ID" value="KOS22535.1"/>
    <property type="molecule type" value="Genomic_DNA"/>
</dbReference>
<dbReference type="GO" id="GO:0000978">
    <property type="term" value="F:RNA polymerase II cis-regulatory region sequence-specific DNA binding"/>
    <property type="evidence" value="ECO:0007669"/>
    <property type="project" value="UniProtKB-ARBA"/>
</dbReference>
<dbReference type="SMART" id="SM00355">
    <property type="entry name" value="ZnF_C2H2"/>
    <property type="match status" value="4"/>
</dbReference>
<dbReference type="PROSITE" id="PS50157">
    <property type="entry name" value="ZINC_FINGER_C2H2_2"/>
    <property type="match status" value="4"/>
</dbReference>
<dbReference type="InterPro" id="IPR036236">
    <property type="entry name" value="Znf_C2H2_sf"/>
</dbReference>
<keyword evidence="1" id="KW-0479">Metal-binding</keyword>
<feature type="compositionally biased region" description="Low complexity" evidence="6">
    <location>
        <begin position="315"/>
        <end position="335"/>
    </location>
</feature>
<dbReference type="InterPro" id="IPR013087">
    <property type="entry name" value="Znf_C2H2_type"/>
</dbReference>
<keyword evidence="3 5" id="KW-0863">Zinc-finger</keyword>
<keyword evidence="4" id="KW-0862">Zinc</keyword>
<feature type="domain" description="C2H2-type" evidence="7">
    <location>
        <begin position="46"/>
        <end position="75"/>
    </location>
</feature>
<dbReference type="Proteomes" id="UP000053831">
    <property type="component" value="Unassembled WGS sequence"/>
</dbReference>
<feature type="region of interest" description="Disordered" evidence="6">
    <location>
        <begin position="128"/>
        <end position="179"/>
    </location>
</feature>
<dbReference type="PANTHER" id="PTHR23235:SF120">
    <property type="entry name" value="KRUPPEL-LIKE FACTOR 15"/>
    <property type="match status" value="1"/>
</dbReference>
<reference evidence="8 9" key="1">
    <citation type="submission" date="2015-07" db="EMBL/GenBank/DDBJ databases">
        <title>The genome of the fungus Escovopsis weberi, a specialized disease agent of ant agriculture.</title>
        <authorList>
            <person name="de Man T.J."/>
            <person name="Stajich J.E."/>
            <person name="Kubicek C.P."/>
            <person name="Chenthamara K."/>
            <person name="Atanasova L."/>
            <person name="Druzhinina I.S."/>
            <person name="Birnbaum S."/>
            <person name="Barribeau S.M."/>
            <person name="Teiling C."/>
            <person name="Suen G."/>
            <person name="Currie C."/>
            <person name="Gerardo N.M."/>
        </authorList>
    </citation>
    <scope>NUCLEOTIDE SEQUENCE [LARGE SCALE GENOMIC DNA]</scope>
</reference>
<feature type="compositionally biased region" description="Polar residues" evidence="6">
    <location>
        <begin position="336"/>
        <end position="367"/>
    </location>
</feature>
<dbReference type="Gene3D" id="3.30.160.60">
    <property type="entry name" value="Classic Zinc Finger"/>
    <property type="match status" value="4"/>
</dbReference>
<dbReference type="PANTHER" id="PTHR23235">
    <property type="entry name" value="KRUEPPEL-LIKE TRANSCRIPTION FACTOR"/>
    <property type="match status" value="1"/>
</dbReference>
<keyword evidence="2" id="KW-0677">Repeat</keyword>
<dbReference type="AlphaFoldDB" id="A0A0M9VWW8"/>
<dbReference type="SUPFAM" id="SSF57667">
    <property type="entry name" value="beta-beta-alpha zinc fingers"/>
    <property type="match status" value="3"/>
</dbReference>
<evidence type="ECO:0000256" key="1">
    <source>
        <dbReference type="ARBA" id="ARBA00022723"/>
    </source>
</evidence>
<evidence type="ECO:0000313" key="8">
    <source>
        <dbReference type="EMBL" id="KOS22535.1"/>
    </source>
</evidence>
<evidence type="ECO:0000259" key="7">
    <source>
        <dbReference type="PROSITE" id="PS50157"/>
    </source>
</evidence>
<evidence type="ECO:0000256" key="4">
    <source>
        <dbReference type="ARBA" id="ARBA00022833"/>
    </source>
</evidence>